<comment type="caution">
    <text evidence="1">The sequence shown here is derived from an EMBL/GenBank/DDBJ whole genome shotgun (WGS) entry which is preliminary data.</text>
</comment>
<protein>
    <submittedName>
        <fullName evidence="1">Uncharacterized protein</fullName>
    </submittedName>
</protein>
<accession>A0ABR2ASL8</accession>
<dbReference type="EMBL" id="JBBPBM010000337">
    <property type="protein sequence ID" value="KAK8496955.1"/>
    <property type="molecule type" value="Genomic_DNA"/>
</dbReference>
<organism evidence="1 2">
    <name type="scientific">Hibiscus sabdariffa</name>
    <name type="common">roselle</name>
    <dbReference type="NCBI Taxonomy" id="183260"/>
    <lineage>
        <taxon>Eukaryota</taxon>
        <taxon>Viridiplantae</taxon>
        <taxon>Streptophyta</taxon>
        <taxon>Embryophyta</taxon>
        <taxon>Tracheophyta</taxon>
        <taxon>Spermatophyta</taxon>
        <taxon>Magnoliopsida</taxon>
        <taxon>eudicotyledons</taxon>
        <taxon>Gunneridae</taxon>
        <taxon>Pentapetalae</taxon>
        <taxon>rosids</taxon>
        <taxon>malvids</taxon>
        <taxon>Malvales</taxon>
        <taxon>Malvaceae</taxon>
        <taxon>Malvoideae</taxon>
        <taxon>Hibiscus</taxon>
    </lineage>
</organism>
<proteinExistence type="predicted"/>
<keyword evidence="2" id="KW-1185">Reference proteome</keyword>
<evidence type="ECO:0000313" key="1">
    <source>
        <dbReference type="EMBL" id="KAK8496955.1"/>
    </source>
</evidence>
<reference evidence="1 2" key="1">
    <citation type="journal article" date="2024" name="G3 (Bethesda)">
        <title>Genome assembly of Hibiscus sabdariffa L. provides insights into metabolisms of medicinal natural products.</title>
        <authorList>
            <person name="Kim T."/>
        </authorList>
    </citation>
    <scope>NUCLEOTIDE SEQUENCE [LARGE SCALE GENOMIC DNA]</scope>
    <source>
        <strain evidence="1">TK-2024</strain>
        <tissue evidence="1">Old leaves</tissue>
    </source>
</reference>
<gene>
    <name evidence="1" type="ORF">V6N12_002544</name>
</gene>
<evidence type="ECO:0000313" key="2">
    <source>
        <dbReference type="Proteomes" id="UP001472677"/>
    </source>
</evidence>
<sequence length="151" mass="16938">MAASRAFVKKQLELPCSESLAKCQINRSHAIRGDHCAIACCDLKRECLTIHVGVALPFVTPISRHHLPAGFRPFNGDRPHISSTSNIDYQHKELFQLCSELYVGKEVAKDRKAIAEGYTSRPPAFLGRAMFRGQKFVAVTIMEPGRHHLFH</sequence>
<name>A0ABR2ASL8_9ROSI</name>
<dbReference type="Proteomes" id="UP001472677">
    <property type="component" value="Unassembled WGS sequence"/>
</dbReference>